<dbReference type="EMBL" id="BBMR01000016">
    <property type="protein sequence ID" value="GAL22802.1"/>
    <property type="molecule type" value="Genomic_DNA"/>
</dbReference>
<evidence type="ECO:0000313" key="2">
    <source>
        <dbReference type="Proteomes" id="UP000029228"/>
    </source>
</evidence>
<keyword evidence="2" id="KW-1185">Reference proteome</keyword>
<dbReference type="Proteomes" id="UP000029228">
    <property type="component" value="Unassembled WGS sequence"/>
</dbReference>
<name>A0A090STX8_9VIBR</name>
<reference evidence="1 2" key="1">
    <citation type="submission" date="2014-09" db="EMBL/GenBank/DDBJ databases">
        <title>Vibrio maritimus JCM 19235. (C45) whole genome shotgun sequence.</title>
        <authorList>
            <person name="Sawabe T."/>
            <person name="Meirelles P."/>
            <person name="Nakanishi M."/>
            <person name="Sayaka M."/>
            <person name="Hattori M."/>
            <person name="Ohkuma M."/>
        </authorList>
    </citation>
    <scope>NUCLEOTIDE SEQUENCE [LARGE SCALE GENOMIC DNA]</scope>
    <source>
        <strain evidence="2">JCM19235</strain>
    </source>
</reference>
<gene>
    <name evidence="1" type="ORF">JCM19235_3268</name>
</gene>
<protein>
    <submittedName>
        <fullName evidence="1">TsaC protein</fullName>
    </submittedName>
</protein>
<organism evidence="1 2">
    <name type="scientific">Vibrio maritimus</name>
    <dbReference type="NCBI Taxonomy" id="990268"/>
    <lineage>
        <taxon>Bacteria</taxon>
        <taxon>Pseudomonadati</taxon>
        <taxon>Pseudomonadota</taxon>
        <taxon>Gammaproteobacteria</taxon>
        <taxon>Vibrionales</taxon>
        <taxon>Vibrionaceae</taxon>
        <taxon>Vibrio</taxon>
    </lineage>
</organism>
<dbReference type="AlphaFoldDB" id="A0A090STX8"/>
<dbReference type="STRING" id="990268.JCM19235_3268"/>
<accession>A0A090STX8</accession>
<comment type="caution">
    <text evidence="1">The sequence shown here is derived from an EMBL/GenBank/DDBJ whole genome shotgun (WGS) entry which is preliminary data.</text>
</comment>
<proteinExistence type="predicted"/>
<evidence type="ECO:0000313" key="1">
    <source>
        <dbReference type="EMBL" id="GAL22802.1"/>
    </source>
</evidence>
<sequence>MTTEEVKDQLGDRLVAILEGETGGRNKPSEIRDARTLKVLRQG</sequence>